<accession>A0A347ZT45</accession>
<dbReference type="PANTHER" id="PTHR30308">
    <property type="entry name" value="TMRNA-BINDING COMPONENT OF TRANS-TRANSLATION TAGGING COMPLEX"/>
    <property type="match status" value="1"/>
</dbReference>
<reference evidence="4 5" key="1">
    <citation type="submission" date="2018-08" db="EMBL/GenBank/DDBJ databases">
        <title>Genomic Encyclopedia of Type Strains, Phase IV (KMG-IV): sequencing the most valuable type-strain genomes for metagenomic binning, comparative biology and taxonomic classification.</title>
        <authorList>
            <person name="Goeker M."/>
        </authorList>
    </citation>
    <scope>NUCLEOTIDE SEQUENCE [LARGE SCALE GENOMIC DNA]</scope>
    <source>
        <strain evidence="4 5">DSM 23923</strain>
    </source>
</reference>
<protein>
    <recommendedName>
        <fullName evidence="3">SsrA-binding protein</fullName>
    </recommendedName>
    <alternativeName>
        <fullName evidence="3">Small protein B</fullName>
    </alternativeName>
</protein>
<keyword evidence="2 3" id="KW-0694">RNA-binding</keyword>
<dbReference type="NCBIfam" id="TIGR00086">
    <property type="entry name" value="smpB"/>
    <property type="match status" value="1"/>
</dbReference>
<dbReference type="GO" id="GO:0005829">
    <property type="term" value="C:cytosol"/>
    <property type="evidence" value="ECO:0007669"/>
    <property type="project" value="TreeGrafter"/>
</dbReference>
<sequence>MGNKIVAKNRKAKFEYFLLENYEAGISLKGSEIKSIRAGQISIAEAYVQITEEEAWLINAHIAPYDPASRENHDPLRKRRLLLHKNEIYEIWQAVRSKGLTVIPTEVYLSNGLAKLNIALAKGKKLYDKRQEIAKRDYQRDLDREGKR</sequence>
<comment type="caution">
    <text evidence="4">The sequence shown here is derived from an EMBL/GenBank/DDBJ whole genome shotgun (WGS) entry which is preliminary data.</text>
</comment>
<comment type="function">
    <text evidence="3">Required for rescue of stalled ribosomes mediated by trans-translation. Binds to transfer-messenger RNA (tmRNA), required for stable association of tmRNA with ribosomes. tmRNA and SmpB together mimic tRNA shape, replacing the anticodon stem-loop with SmpB. tmRNA is encoded by the ssrA gene; the 2 termini fold to resemble tRNA(Ala) and it encodes a 'tag peptide', a short internal open reading frame. During trans-translation Ala-aminoacylated tmRNA acts like a tRNA, entering the A-site of stalled ribosomes, displacing the stalled mRNA. The ribosome then switches to translate the ORF on the tmRNA; the nascent peptide is terminated with the 'tag peptide' encoded by the tmRNA and targeted for degradation. The ribosome is freed to recommence translation, which seems to be the essential function of trans-translation.</text>
</comment>
<dbReference type="PANTHER" id="PTHR30308:SF2">
    <property type="entry name" value="SSRA-BINDING PROTEIN"/>
    <property type="match status" value="1"/>
</dbReference>
<dbReference type="RefSeq" id="WP_116224098.1">
    <property type="nucleotide sequence ID" value="NZ_AP018437.1"/>
</dbReference>
<dbReference type="GO" id="GO:0070930">
    <property type="term" value="P:trans-translation-dependent protein tagging"/>
    <property type="evidence" value="ECO:0007669"/>
    <property type="project" value="TreeGrafter"/>
</dbReference>
<dbReference type="InterPro" id="IPR020081">
    <property type="entry name" value="SsrA-bd_prot_CS"/>
</dbReference>
<organism evidence="4 5">
    <name type="scientific">Pelolinea submarina</name>
    <dbReference type="NCBI Taxonomy" id="913107"/>
    <lineage>
        <taxon>Bacteria</taxon>
        <taxon>Bacillati</taxon>
        <taxon>Chloroflexota</taxon>
        <taxon>Anaerolineae</taxon>
        <taxon>Anaerolineales</taxon>
        <taxon>Anaerolineaceae</taxon>
        <taxon>Pelolinea</taxon>
    </lineage>
</organism>
<comment type="subcellular location">
    <subcellularLocation>
        <location evidence="3">Cytoplasm</location>
    </subcellularLocation>
    <text evidence="3">The tmRNA-SmpB complex associates with stalled 70S ribosomes.</text>
</comment>
<dbReference type="InterPro" id="IPR000037">
    <property type="entry name" value="SsrA-bd_prot"/>
</dbReference>
<proteinExistence type="inferred from homology"/>
<dbReference type="CDD" id="cd09294">
    <property type="entry name" value="SmpB"/>
    <property type="match status" value="1"/>
</dbReference>
<evidence type="ECO:0000256" key="2">
    <source>
        <dbReference type="ARBA" id="ARBA00022884"/>
    </source>
</evidence>
<gene>
    <name evidence="3" type="primary">smpB</name>
    <name evidence="4" type="ORF">DFR64_0817</name>
</gene>
<evidence type="ECO:0000256" key="1">
    <source>
        <dbReference type="ARBA" id="ARBA00022490"/>
    </source>
</evidence>
<dbReference type="Proteomes" id="UP000256388">
    <property type="component" value="Unassembled WGS sequence"/>
</dbReference>
<dbReference type="SUPFAM" id="SSF74982">
    <property type="entry name" value="Small protein B (SmpB)"/>
    <property type="match status" value="1"/>
</dbReference>
<evidence type="ECO:0000256" key="3">
    <source>
        <dbReference type="HAMAP-Rule" id="MF_00023"/>
    </source>
</evidence>
<dbReference type="PROSITE" id="PS01317">
    <property type="entry name" value="SSRP"/>
    <property type="match status" value="1"/>
</dbReference>
<dbReference type="HAMAP" id="MF_00023">
    <property type="entry name" value="SmpB"/>
    <property type="match status" value="1"/>
</dbReference>
<dbReference type="NCBIfam" id="NF003843">
    <property type="entry name" value="PRK05422.1"/>
    <property type="match status" value="1"/>
</dbReference>
<name>A0A347ZT45_9CHLR</name>
<keyword evidence="1 3" id="KW-0963">Cytoplasm</keyword>
<dbReference type="Pfam" id="PF01668">
    <property type="entry name" value="SmpB"/>
    <property type="match status" value="1"/>
</dbReference>
<evidence type="ECO:0000313" key="4">
    <source>
        <dbReference type="EMBL" id="REG10948.1"/>
    </source>
</evidence>
<dbReference type="GO" id="GO:0070929">
    <property type="term" value="P:trans-translation"/>
    <property type="evidence" value="ECO:0007669"/>
    <property type="project" value="UniProtKB-UniRule"/>
</dbReference>
<dbReference type="OrthoDB" id="9805462at2"/>
<comment type="similarity">
    <text evidence="3">Belongs to the SmpB family.</text>
</comment>
<dbReference type="Gene3D" id="2.40.280.10">
    <property type="match status" value="1"/>
</dbReference>
<keyword evidence="5" id="KW-1185">Reference proteome</keyword>
<evidence type="ECO:0000313" key="5">
    <source>
        <dbReference type="Proteomes" id="UP000256388"/>
    </source>
</evidence>
<dbReference type="GO" id="GO:0003723">
    <property type="term" value="F:RNA binding"/>
    <property type="evidence" value="ECO:0007669"/>
    <property type="project" value="UniProtKB-UniRule"/>
</dbReference>
<dbReference type="AlphaFoldDB" id="A0A347ZT45"/>
<dbReference type="EMBL" id="QUMS01000001">
    <property type="protein sequence ID" value="REG10948.1"/>
    <property type="molecule type" value="Genomic_DNA"/>
</dbReference>
<dbReference type="InterPro" id="IPR023620">
    <property type="entry name" value="SmpB"/>
</dbReference>